<protein>
    <submittedName>
        <fullName evidence="2">Uncharacterized protein</fullName>
    </submittedName>
</protein>
<name>A0ABR2A4S6_9ROSI</name>
<evidence type="ECO:0000256" key="1">
    <source>
        <dbReference type="SAM" id="MobiDB-lite"/>
    </source>
</evidence>
<dbReference type="EMBL" id="JBBPBN010000366">
    <property type="protein sequence ID" value="KAK8488018.1"/>
    <property type="molecule type" value="Genomic_DNA"/>
</dbReference>
<feature type="compositionally biased region" description="Basic and acidic residues" evidence="1">
    <location>
        <begin position="121"/>
        <end position="145"/>
    </location>
</feature>
<feature type="region of interest" description="Disordered" evidence="1">
    <location>
        <begin position="61"/>
        <end position="147"/>
    </location>
</feature>
<evidence type="ECO:0000313" key="3">
    <source>
        <dbReference type="Proteomes" id="UP001396334"/>
    </source>
</evidence>
<keyword evidence="3" id="KW-1185">Reference proteome</keyword>
<reference evidence="2 3" key="1">
    <citation type="journal article" date="2024" name="G3 (Bethesda)">
        <title>Genome assembly of Hibiscus sabdariffa L. provides insights into metabolisms of medicinal natural products.</title>
        <authorList>
            <person name="Kim T."/>
        </authorList>
    </citation>
    <scope>NUCLEOTIDE SEQUENCE [LARGE SCALE GENOMIC DNA]</scope>
    <source>
        <strain evidence="2">TK-2024</strain>
        <tissue evidence="2">Old leaves</tissue>
    </source>
</reference>
<proteinExistence type="predicted"/>
<gene>
    <name evidence="2" type="ORF">V6N11_021073</name>
</gene>
<evidence type="ECO:0000313" key="2">
    <source>
        <dbReference type="EMBL" id="KAK8488018.1"/>
    </source>
</evidence>
<organism evidence="2 3">
    <name type="scientific">Hibiscus sabdariffa</name>
    <name type="common">roselle</name>
    <dbReference type="NCBI Taxonomy" id="183260"/>
    <lineage>
        <taxon>Eukaryota</taxon>
        <taxon>Viridiplantae</taxon>
        <taxon>Streptophyta</taxon>
        <taxon>Embryophyta</taxon>
        <taxon>Tracheophyta</taxon>
        <taxon>Spermatophyta</taxon>
        <taxon>Magnoliopsida</taxon>
        <taxon>eudicotyledons</taxon>
        <taxon>Gunneridae</taxon>
        <taxon>Pentapetalae</taxon>
        <taxon>rosids</taxon>
        <taxon>malvids</taxon>
        <taxon>Malvales</taxon>
        <taxon>Malvaceae</taxon>
        <taxon>Malvoideae</taxon>
        <taxon>Hibiscus</taxon>
    </lineage>
</organism>
<sequence>MLVMETSLLHLQTGSYVERKLTHVAGGSSRGNIEDGVKHVASPTGSFVEQKLTLVDGEVLSHSKSTNSEQNDEAPVLKHELSCDNESPKNKLVPAIGVATRKDRKRKQKVANETSQKKHKSNENKPADDDGSKNFDSQNKDEKLPEGQGATCQYVELDKGTLNAPLLCEGSVPAELLQVDRVLGCRVQGDNASISHHASAELSEDVLSDSFVNAVNPSRLSENSICDMDSDIVTAENLTDGCPKTLNSSDKEESTKNDFRVDKMNVYRRSVTKKCKGGDSVDLVSKDTKDSDCAIINGKDQDESAVSAEDSGKRNETMVVEELNAGVDVKSHGTTETPKVCEMPAKAKRDGFWKENE</sequence>
<dbReference type="Proteomes" id="UP001396334">
    <property type="component" value="Unassembled WGS sequence"/>
</dbReference>
<feature type="compositionally biased region" description="Basic and acidic residues" evidence="1">
    <location>
        <begin position="75"/>
        <end position="89"/>
    </location>
</feature>
<accession>A0ABR2A4S6</accession>
<comment type="caution">
    <text evidence="2">The sequence shown here is derived from an EMBL/GenBank/DDBJ whole genome shotgun (WGS) entry which is preliminary data.</text>
</comment>